<evidence type="ECO:0000256" key="1">
    <source>
        <dbReference type="ARBA" id="ARBA00023015"/>
    </source>
</evidence>
<comment type="caution">
    <text evidence="5">The sequence shown here is derived from an EMBL/GenBank/DDBJ whole genome shotgun (WGS) entry which is preliminary data.</text>
</comment>
<evidence type="ECO:0000313" key="6">
    <source>
        <dbReference type="Proteomes" id="UP000028607"/>
    </source>
</evidence>
<accession>A0A085TYS3</accession>
<proteinExistence type="predicted"/>
<dbReference type="eggNOG" id="COG2197">
    <property type="taxonomic scope" value="Bacteria"/>
</dbReference>
<reference evidence="6" key="1">
    <citation type="submission" date="2013-04" db="EMBL/GenBank/DDBJ databases">
        <title>Thioclava sp. 13D2W-2 Genome Sequencing.</title>
        <authorList>
            <person name="Lai Q."/>
            <person name="Li G."/>
            <person name="Shao Z."/>
        </authorList>
    </citation>
    <scope>NUCLEOTIDE SEQUENCE [LARGE SCALE GENOMIC DNA]</scope>
    <source>
        <strain evidence="6">13D2W-2</strain>
    </source>
</reference>
<keyword evidence="6" id="KW-1185">Reference proteome</keyword>
<dbReference type="STRING" id="1317124.DW2_04555"/>
<feature type="domain" description="Transcription factor LuxR-like autoinducer-binding" evidence="4">
    <location>
        <begin position="40"/>
        <end position="138"/>
    </location>
</feature>
<keyword evidence="3" id="KW-0804">Transcription</keyword>
<dbReference type="GO" id="GO:0003677">
    <property type="term" value="F:DNA binding"/>
    <property type="evidence" value="ECO:0007669"/>
    <property type="project" value="UniProtKB-KW"/>
</dbReference>
<dbReference type="EMBL" id="AQRC01000003">
    <property type="protein sequence ID" value="KFE35870.1"/>
    <property type="molecule type" value="Genomic_DNA"/>
</dbReference>
<keyword evidence="2" id="KW-0238">DNA-binding</keyword>
<dbReference type="InterPro" id="IPR005143">
    <property type="entry name" value="TF_LuxR_autoind-bd_dom"/>
</dbReference>
<keyword evidence="1" id="KW-0805">Transcription regulation</keyword>
<protein>
    <submittedName>
        <fullName evidence="5">Autoinducer-binding domain-containing protein</fullName>
    </submittedName>
</protein>
<dbReference type="SUPFAM" id="SSF75516">
    <property type="entry name" value="Pheromone-binding domain of LuxR-like quorum-sensing transcription factors"/>
    <property type="match status" value="1"/>
</dbReference>
<evidence type="ECO:0000313" key="5">
    <source>
        <dbReference type="EMBL" id="KFE35870.1"/>
    </source>
</evidence>
<reference evidence="5 6" key="2">
    <citation type="journal article" date="2015" name="Antonie Van Leeuwenhoek">
        <title>Thioclava indica sp. nov., isolated from surface seawater of the Indian Ocean.</title>
        <authorList>
            <person name="Liu Y."/>
            <person name="Lai Q."/>
            <person name="Du J."/>
            <person name="Xu H."/>
            <person name="Jiang L."/>
            <person name="Shao Z."/>
        </authorList>
    </citation>
    <scope>NUCLEOTIDE SEQUENCE [LARGE SCALE GENOMIC DNA]</scope>
    <source>
        <strain evidence="5 6">13D2W-2</strain>
    </source>
</reference>
<dbReference type="Pfam" id="PF03472">
    <property type="entry name" value="Autoind_bind"/>
    <property type="match status" value="1"/>
</dbReference>
<dbReference type="Proteomes" id="UP000028607">
    <property type="component" value="Unassembled WGS sequence"/>
</dbReference>
<dbReference type="PATRIC" id="fig|1317124.6.peg.920"/>
<evidence type="ECO:0000256" key="3">
    <source>
        <dbReference type="ARBA" id="ARBA00023163"/>
    </source>
</evidence>
<evidence type="ECO:0000256" key="2">
    <source>
        <dbReference type="ARBA" id="ARBA00023125"/>
    </source>
</evidence>
<name>A0A085TYS3_9RHOB</name>
<gene>
    <name evidence="5" type="ORF">DW2_04555</name>
</gene>
<dbReference type="Gene3D" id="3.30.450.80">
    <property type="entry name" value="Transcription factor LuxR-like, autoinducer-binding domain"/>
    <property type="match status" value="1"/>
</dbReference>
<dbReference type="InterPro" id="IPR036693">
    <property type="entry name" value="TF_LuxR_autoind-bd_dom_sf"/>
</dbReference>
<sequence length="146" mass="16358">MPEMETANRHEIAKALDELATICDTGFAFALHIRFTRPNILYRTYPQAWIDRYSEKGMMIEDPVVLWGLRERGIVRWADLDDPNGILAEAAQYGLKNGLTCSVGPNSSRSISGFTRSSAPFTETEAQYLLGVTQHLHDLTENLSAL</sequence>
<evidence type="ECO:0000259" key="4">
    <source>
        <dbReference type="Pfam" id="PF03472"/>
    </source>
</evidence>
<organism evidence="5 6">
    <name type="scientific">Thioclava atlantica</name>
    <dbReference type="NCBI Taxonomy" id="1317124"/>
    <lineage>
        <taxon>Bacteria</taxon>
        <taxon>Pseudomonadati</taxon>
        <taxon>Pseudomonadota</taxon>
        <taxon>Alphaproteobacteria</taxon>
        <taxon>Rhodobacterales</taxon>
        <taxon>Paracoccaceae</taxon>
        <taxon>Thioclava</taxon>
    </lineage>
</organism>
<dbReference type="AlphaFoldDB" id="A0A085TYS3"/>